<accession>A0A917YEA3</accession>
<dbReference type="EMBL" id="BMMM01000025">
    <property type="protein sequence ID" value="GGN91486.1"/>
    <property type="molecule type" value="Genomic_DNA"/>
</dbReference>
<evidence type="ECO:0000313" key="3">
    <source>
        <dbReference type="Proteomes" id="UP000600365"/>
    </source>
</evidence>
<feature type="region of interest" description="Disordered" evidence="1">
    <location>
        <begin position="132"/>
        <end position="163"/>
    </location>
</feature>
<keyword evidence="3" id="KW-1185">Reference proteome</keyword>
<proteinExistence type="predicted"/>
<evidence type="ECO:0000256" key="1">
    <source>
        <dbReference type="SAM" id="MobiDB-lite"/>
    </source>
</evidence>
<dbReference type="AlphaFoldDB" id="A0A917YEA3"/>
<name>A0A917YEA3_9ACTN</name>
<protein>
    <submittedName>
        <fullName evidence="2">Uncharacterized protein</fullName>
    </submittedName>
</protein>
<evidence type="ECO:0000313" key="2">
    <source>
        <dbReference type="EMBL" id="GGN91486.1"/>
    </source>
</evidence>
<dbReference type="Proteomes" id="UP000600365">
    <property type="component" value="Unassembled WGS sequence"/>
</dbReference>
<gene>
    <name evidence="2" type="ORF">GCM10011579_088360</name>
</gene>
<reference evidence="2 3" key="1">
    <citation type="journal article" date="2014" name="Int. J. Syst. Evol. Microbiol.">
        <title>Complete genome sequence of Corynebacterium casei LMG S-19264T (=DSM 44701T), isolated from a smear-ripened cheese.</title>
        <authorList>
            <consortium name="US DOE Joint Genome Institute (JGI-PGF)"/>
            <person name="Walter F."/>
            <person name="Albersmeier A."/>
            <person name="Kalinowski J."/>
            <person name="Ruckert C."/>
        </authorList>
    </citation>
    <scope>NUCLEOTIDE SEQUENCE [LARGE SCALE GENOMIC DNA]</scope>
    <source>
        <strain evidence="2 3">CGMCC 4.7111</strain>
    </source>
</reference>
<organism evidence="2 3">
    <name type="scientific">Streptomyces albiflavescens</name>
    <dbReference type="NCBI Taxonomy" id="1623582"/>
    <lineage>
        <taxon>Bacteria</taxon>
        <taxon>Bacillati</taxon>
        <taxon>Actinomycetota</taxon>
        <taxon>Actinomycetes</taxon>
        <taxon>Kitasatosporales</taxon>
        <taxon>Streptomycetaceae</taxon>
        <taxon>Streptomyces</taxon>
    </lineage>
</organism>
<feature type="compositionally biased region" description="Basic residues" evidence="1">
    <location>
        <begin position="43"/>
        <end position="52"/>
    </location>
</feature>
<comment type="caution">
    <text evidence="2">The sequence shown here is derived from an EMBL/GenBank/DDBJ whole genome shotgun (WGS) entry which is preliminary data.</text>
</comment>
<feature type="region of interest" description="Disordered" evidence="1">
    <location>
        <begin position="39"/>
        <end position="116"/>
    </location>
</feature>
<sequence length="191" mass="20588">MQRFRHHTRQSFEARLPIPARLLFRHGFHNLSCPAAAGSFQHSSRRNHHNHAAGRPPGSTASNRSRPPVSPMLRKGSWQACAARTPYRRSTSVRPPGTALVDKAVGRDGRPTPPRAVRRRPSFVVLASLAAGAATAQPRTSPADDAPRLTHTAGAGNGGGLTAVRVPRNQAGGQRRKFSLLFTTRFGLGGF</sequence>